<dbReference type="PANTHER" id="PTHR36985:SF1">
    <property type="entry name" value="TRANSLOCATION AND ASSEMBLY MODULE SUBUNIT TAMB"/>
    <property type="match status" value="1"/>
</dbReference>
<dbReference type="EMBL" id="CP036422">
    <property type="protein sequence ID" value="QFU76213.1"/>
    <property type="molecule type" value="Genomic_DNA"/>
</dbReference>
<dbReference type="GO" id="GO:0097347">
    <property type="term" value="C:TAM protein secretion complex"/>
    <property type="evidence" value="ECO:0007669"/>
    <property type="project" value="TreeGrafter"/>
</dbReference>
<evidence type="ECO:0000256" key="1">
    <source>
        <dbReference type="ARBA" id="ARBA00004167"/>
    </source>
</evidence>
<evidence type="ECO:0000256" key="3">
    <source>
        <dbReference type="ARBA" id="ARBA00022989"/>
    </source>
</evidence>
<keyword evidence="7" id="KW-1185">Reference proteome</keyword>
<dbReference type="Proteomes" id="UP000326287">
    <property type="component" value="Chromosome"/>
</dbReference>
<dbReference type="GO" id="GO:0009306">
    <property type="term" value="P:protein secretion"/>
    <property type="evidence" value="ECO:0007669"/>
    <property type="project" value="InterPro"/>
</dbReference>
<dbReference type="KEGG" id="halc:EY643_11385"/>
<accession>A0A5P9NK24</accession>
<gene>
    <name evidence="6" type="ORF">EY643_11385</name>
</gene>
<keyword evidence="4" id="KW-0472">Membrane</keyword>
<sequence>MRALLISLALVVALLTALLMLPFSDAGSRRIVAWIDSATPLDIEYTSGSLFGLLELKRLSLPAGAVRVEASGLKIQLDASCLWHSEFCFDLQLLEGAVNWPGGRWQQGAMSASGIASAESITLRSVDLVEGDLIFDPAEDSEPAGFIPPEVLLPLLLQVDSMRVATLDVLVGDVSQQLESIALVGRWSGTELSLAQLELGVPGVGHLQTQGSAQLQGLWSLALDAEVSLEGDLLPPAVQQREAQLLIVGALDDLHLNVRSEGAPDADLDARLNVTEVGVPYSSDWSLEWASVMPLVELVPSLTETDFALEGPLSGSAQGELLGEQTAEFSAQFSGEGYTAIDAAGTLNWQAPMLTVSDLTLRDAISDSALHLNATAQLAQSWSVEGRIASDGFTLPEAAGDGRLAGAVSLAAQGEGASWSVELGSIALEGEVAGLPAIVKGRGGIDSNLELLPGALHASVNGTDLSLAVDADRASMSLVLDSLSRWLPRSRGRIELTGEGSTALHSLQLEGSGRGIELAEVQVPLANIRGQIDRASSRFRLAVDAPEIIRFEREFGVQIDAEGDLESFRANIQSRGELAGELRLSATAQDGAWQGELAPAQLETSAGSWASREPVAVSWLPIENQWLVAPHCWKHSEFELCGSKLQFGAQGDVQLTMAGDTRALEATLPRGMRLRGEAQGRLNAQWRPDAAPELDAQLKMENLRVVRRYGMGERVRTEYELIQLGLARQDDGRLGVTGQVRQQGREVASVAGMLPQDSNGAMDLELTIDTLPLTSFTPWFPEISSLEGQVSGRIDASGPVLDPDINGTLSLAEGRLALVGNPTELTDLEMQLTVREGGGDIAGRGMLGGGELRFEGPLQVQPELTLELSLSGERHEVLMPPASELVVSEELAIAFSDRKMQVTGEIKIHEGVLRHEELPAGSVAISDDVVIVDLAGNAIETERPIALDADVWIRIRDRFRVEGEQVQAVLGGDLHLVQTPTTPLQVYGTLNLLGGELRAYQQTLQIKRGTIAFSGPADNPELDVAAEREIRSDDVTVGARLSGSLDDAQLEVYSDPVMSQSEAMSYLVRGRGLDAGAGADGTALALAMGADVVNRSGIVSELNRMPLISDVAFGTSGSEDDTAATVSGYIGNRIYVSYGVGIYEPINVFTARLYLQSRLWLEVVSRLESSVDLYYSFEID</sequence>
<dbReference type="PANTHER" id="PTHR36985">
    <property type="entry name" value="TRANSLOCATION AND ASSEMBLY MODULE SUBUNIT TAMB"/>
    <property type="match status" value="1"/>
</dbReference>
<dbReference type="InterPro" id="IPR007452">
    <property type="entry name" value="TamB_C"/>
</dbReference>
<evidence type="ECO:0000256" key="4">
    <source>
        <dbReference type="ARBA" id="ARBA00023136"/>
    </source>
</evidence>
<evidence type="ECO:0000256" key="2">
    <source>
        <dbReference type="ARBA" id="ARBA00022692"/>
    </source>
</evidence>
<evidence type="ECO:0000313" key="6">
    <source>
        <dbReference type="EMBL" id="QFU76213.1"/>
    </source>
</evidence>
<keyword evidence="2" id="KW-0812">Transmembrane</keyword>
<name>A0A5P9NK24_9GAMM</name>
<feature type="domain" description="Translocation and assembly module TamB C-terminal" evidence="5">
    <location>
        <begin position="847"/>
        <end position="1178"/>
    </location>
</feature>
<comment type="subcellular location">
    <subcellularLocation>
        <location evidence="1">Membrane</location>
        <topology evidence="1">Single-pass membrane protein</topology>
    </subcellularLocation>
</comment>
<evidence type="ECO:0000313" key="7">
    <source>
        <dbReference type="Proteomes" id="UP000326287"/>
    </source>
</evidence>
<dbReference type="Pfam" id="PF04357">
    <property type="entry name" value="TamB"/>
    <property type="match status" value="1"/>
</dbReference>
<organism evidence="6 7">
    <name type="scientific">Halioglobus maricola</name>
    <dbReference type="NCBI Taxonomy" id="2601894"/>
    <lineage>
        <taxon>Bacteria</taxon>
        <taxon>Pseudomonadati</taxon>
        <taxon>Pseudomonadota</taxon>
        <taxon>Gammaproteobacteria</taxon>
        <taxon>Cellvibrionales</taxon>
        <taxon>Halieaceae</taxon>
        <taxon>Halioglobus</taxon>
    </lineage>
</organism>
<reference evidence="6 7" key="1">
    <citation type="submission" date="2019-02" db="EMBL/GenBank/DDBJ databases">
        <authorList>
            <person name="Li S.-H."/>
        </authorList>
    </citation>
    <scope>NUCLEOTIDE SEQUENCE [LARGE SCALE GENOMIC DNA]</scope>
    <source>
        <strain evidence="6 7">IMCC14385</strain>
    </source>
</reference>
<protein>
    <recommendedName>
        <fullName evidence="5">Translocation and assembly module TamB C-terminal domain-containing protein</fullName>
    </recommendedName>
</protein>
<keyword evidence="3" id="KW-1133">Transmembrane helix</keyword>
<evidence type="ECO:0000259" key="5">
    <source>
        <dbReference type="Pfam" id="PF04357"/>
    </source>
</evidence>
<dbReference type="AlphaFoldDB" id="A0A5P9NK24"/>
<dbReference type="GO" id="GO:0005886">
    <property type="term" value="C:plasma membrane"/>
    <property type="evidence" value="ECO:0007669"/>
    <property type="project" value="InterPro"/>
</dbReference>
<proteinExistence type="predicted"/>